<feature type="compositionally biased region" description="Basic residues" evidence="1">
    <location>
        <begin position="611"/>
        <end position="620"/>
    </location>
</feature>
<protein>
    <submittedName>
        <fullName evidence="2">Uncharacterized protein</fullName>
    </submittedName>
</protein>
<keyword evidence="3" id="KW-1185">Reference proteome</keyword>
<dbReference type="Proteomes" id="UP000292702">
    <property type="component" value="Unassembled WGS sequence"/>
</dbReference>
<dbReference type="AlphaFoldDB" id="A0A4R0RM43"/>
<gene>
    <name evidence="2" type="ORF">EIP91_001632</name>
</gene>
<feature type="compositionally biased region" description="Basic and acidic residues" evidence="1">
    <location>
        <begin position="382"/>
        <end position="412"/>
    </location>
</feature>
<dbReference type="EMBL" id="RWJN01000144">
    <property type="protein sequence ID" value="TCD66229.1"/>
    <property type="molecule type" value="Genomic_DNA"/>
</dbReference>
<feature type="region of interest" description="Disordered" evidence="1">
    <location>
        <begin position="479"/>
        <end position="529"/>
    </location>
</feature>
<sequence length="638" mass="70521">MTKRKQNRVRLSDKLPNEVVPKAGQLAQSGVNDGLSDAVDSGSDQRPSSSPLVLHRRTKLKKNLAVHISSSPSTTSGLSPIQSSPSGNIPELPADPGNAFVLPENITVEELDMACALSYAQQNATSEGRFYAPVGILLNKYGRRFRDEIPDITQDDVVGKVFYWTQTHYQLPAIIRMHGLGDFKDILVSLAKNEVNDISSALDAISRKIPDVTCTRYKVKILEKVPAGVRVSIVSSQNIMNAEVKPRKTRRIYTTLRDGLEQAEEQAQFAFHEDETLQYLGVVVTHSTSWMFYEFFRSQIRNPGWLKVRGPKDVSNPHTEPDDTPEKNEQRPTQNPHRKYRPQSGEDSDFDDASYEYSDRDNDGSLPDTMLSLPRMSKRIKKIDETKAQEAEKAQAQDRGEAIPGPHRDPESKSPSGSPLAVPADTVDIQPPKFLRHLVPKPLLGEPYGVFQLGCHNEDLILDCIADHVKATLAKLASDASKRDRNAQAGPSNSNHSPEPNPRNLSSRPSKRRRSDSADSTAASPADSVAGAGEFVIPLPALQLPKNAPGPSRAANVAHKVPPREPESLGSSESEPTRATKSKRAPRHQAEPLGIPGPSHTSEPPRMSPRERRKRQRKRSRREERSSPDPIDFLSGDM</sequence>
<feature type="compositionally biased region" description="Low complexity" evidence="1">
    <location>
        <begin position="69"/>
        <end position="80"/>
    </location>
</feature>
<feature type="region of interest" description="Disordered" evidence="1">
    <location>
        <begin position="68"/>
        <end position="90"/>
    </location>
</feature>
<comment type="caution">
    <text evidence="2">The sequence shown here is derived from an EMBL/GenBank/DDBJ whole genome shotgun (WGS) entry which is preliminary data.</text>
</comment>
<name>A0A4R0RM43_9APHY</name>
<evidence type="ECO:0000313" key="2">
    <source>
        <dbReference type="EMBL" id="TCD66229.1"/>
    </source>
</evidence>
<proteinExistence type="predicted"/>
<feature type="region of interest" description="Disordered" evidence="1">
    <location>
        <begin position="546"/>
        <end position="638"/>
    </location>
</feature>
<feature type="compositionally biased region" description="Low complexity" evidence="1">
    <location>
        <begin position="491"/>
        <end position="508"/>
    </location>
</feature>
<feature type="region of interest" description="Disordered" evidence="1">
    <location>
        <begin position="1"/>
        <end position="52"/>
    </location>
</feature>
<evidence type="ECO:0000313" key="3">
    <source>
        <dbReference type="Proteomes" id="UP000292702"/>
    </source>
</evidence>
<accession>A0A4R0RM43</accession>
<feature type="region of interest" description="Disordered" evidence="1">
    <location>
        <begin position="308"/>
        <end position="428"/>
    </location>
</feature>
<feature type="compositionally biased region" description="Basic and acidic residues" evidence="1">
    <location>
        <begin position="319"/>
        <end position="330"/>
    </location>
</feature>
<evidence type="ECO:0000256" key="1">
    <source>
        <dbReference type="SAM" id="MobiDB-lite"/>
    </source>
</evidence>
<feature type="compositionally biased region" description="Low complexity" evidence="1">
    <location>
        <begin position="518"/>
        <end position="529"/>
    </location>
</feature>
<organism evidence="2 3">
    <name type="scientific">Steccherinum ochraceum</name>
    <dbReference type="NCBI Taxonomy" id="92696"/>
    <lineage>
        <taxon>Eukaryota</taxon>
        <taxon>Fungi</taxon>
        <taxon>Dikarya</taxon>
        <taxon>Basidiomycota</taxon>
        <taxon>Agaricomycotina</taxon>
        <taxon>Agaricomycetes</taxon>
        <taxon>Polyporales</taxon>
        <taxon>Steccherinaceae</taxon>
        <taxon>Steccherinum</taxon>
    </lineage>
</organism>
<feature type="compositionally biased region" description="Polar residues" evidence="1">
    <location>
        <begin position="42"/>
        <end position="51"/>
    </location>
</feature>
<reference evidence="2 3" key="1">
    <citation type="submission" date="2018-11" db="EMBL/GenBank/DDBJ databases">
        <title>Genome assembly of Steccherinum ochraceum LE-BIN_3174, the white-rot fungus of the Steccherinaceae family (The Residual Polyporoid clade, Polyporales, Basidiomycota).</title>
        <authorList>
            <person name="Fedorova T.V."/>
            <person name="Glazunova O.A."/>
            <person name="Landesman E.O."/>
            <person name="Moiseenko K.V."/>
            <person name="Psurtseva N.V."/>
            <person name="Savinova O.S."/>
            <person name="Shakhova N.V."/>
            <person name="Tyazhelova T.V."/>
            <person name="Vasina D.V."/>
        </authorList>
    </citation>
    <scope>NUCLEOTIDE SEQUENCE [LARGE SCALE GENOMIC DNA]</scope>
    <source>
        <strain evidence="2 3">LE-BIN_3174</strain>
    </source>
</reference>